<dbReference type="Gene3D" id="1.10.246.20">
    <property type="entry name" value="Coactivator CBP, KIX domain"/>
    <property type="match status" value="1"/>
</dbReference>
<protein>
    <recommendedName>
        <fullName evidence="4">Histone acetyltransferase</fullName>
    </recommendedName>
</protein>
<evidence type="ECO:0000313" key="3">
    <source>
        <dbReference type="Proteomes" id="UP000004994"/>
    </source>
</evidence>
<dbReference type="OrthoDB" id="1937968at2759"/>
<dbReference type="OMA" id="EPAKMGV"/>
<reference evidence="2" key="2">
    <citation type="submission" date="2019-01" db="UniProtKB">
        <authorList>
            <consortium name="EnsemblPlants"/>
        </authorList>
    </citation>
    <scope>IDENTIFICATION</scope>
    <source>
        <strain evidence="2">cv. Heinz 1706</strain>
    </source>
</reference>
<keyword evidence="1" id="KW-0539">Nucleus</keyword>
<dbReference type="PaxDb" id="4081-Solyc08g059700.1.1"/>
<dbReference type="EnsemblPlants" id="Solyc08g059700.2.1">
    <property type="protein sequence ID" value="Solyc08g059700.2.1"/>
    <property type="gene ID" value="Solyc08g059700.2"/>
</dbReference>
<keyword evidence="3" id="KW-1185">Reference proteome</keyword>
<dbReference type="Gramene" id="Solyc08g059700.2.1">
    <property type="protein sequence ID" value="Solyc08g059700.2.1"/>
    <property type="gene ID" value="Solyc08g059700.2"/>
</dbReference>
<dbReference type="RefSeq" id="XP_004245316.1">
    <property type="nucleotide sequence ID" value="XM_004245268.5"/>
</dbReference>
<evidence type="ECO:0008006" key="4">
    <source>
        <dbReference type="Google" id="ProtNLM"/>
    </source>
</evidence>
<sequence length="339" mass="38755">MPKSTRAYECVRKAWHSDRHQPIRGSFIQEIFRIVNEVHGSATKKNMEWQEKLPIVVFRAEEIMYSKANSEAEYMDLKTLWDRLNDAIDTIIRREYKDESNSRGLLQPCIEAALHLISTKRIRNTCPRYYPTPQANGNSHENPFPNIQFFSKLKNSTSQSNKMLPFSTLKLPMQTTPTSPSSCSIYPLYHGCPSEPSGPKFGSTSDDKSNEDKKIALSRNLNASSETSRVNFEDVSENHTVIGCDLSLRLGSFLVPCTRIEKEDEKASDLCKLNDLSPQFNRGLSFFSKENADKNQFELSSMSPDSQNLNVKSVLVKRKNGEDEQINWPVKQHFNKFKS</sequence>
<dbReference type="AlphaFoldDB" id="A0A3Q7HLG8"/>
<name>A0A3Q7HLG8_SOLLC</name>
<dbReference type="InterPro" id="IPR036529">
    <property type="entry name" value="KIX_dom_sf"/>
</dbReference>
<proteinExistence type="predicted"/>
<evidence type="ECO:0000256" key="1">
    <source>
        <dbReference type="ARBA" id="ARBA00023242"/>
    </source>
</evidence>
<dbReference type="Proteomes" id="UP000004994">
    <property type="component" value="Chromosome 8"/>
</dbReference>
<dbReference type="PANTHER" id="PTHR35300">
    <property type="entry name" value="COACTIVATOR CBP, KIX DOMAIN-CONTAINING PROTEIN-RELATED"/>
    <property type="match status" value="1"/>
</dbReference>
<dbReference type="FunCoup" id="A0A3Q7HLG8">
    <property type="interactions" value="5"/>
</dbReference>
<dbReference type="STRING" id="4081.A0A3Q7HLG8"/>
<dbReference type="InParanoid" id="A0A3Q7HLG8"/>
<dbReference type="PANTHER" id="PTHR35300:SF5">
    <property type="entry name" value="HISTONE ACETYLTRANSFERASE"/>
    <property type="match status" value="1"/>
</dbReference>
<dbReference type="KEGG" id="sly:101252800"/>
<organism evidence="2">
    <name type="scientific">Solanum lycopersicum</name>
    <name type="common">Tomato</name>
    <name type="synonym">Lycopersicon esculentum</name>
    <dbReference type="NCBI Taxonomy" id="4081"/>
    <lineage>
        <taxon>Eukaryota</taxon>
        <taxon>Viridiplantae</taxon>
        <taxon>Streptophyta</taxon>
        <taxon>Embryophyta</taxon>
        <taxon>Tracheophyta</taxon>
        <taxon>Spermatophyta</taxon>
        <taxon>Magnoliopsida</taxon>
        <taxon>eudicotyledons</taxon>
        <taxon>Gunneridae</taxon>
        <taxon>Pentapetalae</taxon>
        <taxon>asterids</taxon>
        <taxon>lamiids</taxon>
        <taxon>Solanales</taxon>
        <taxon>Solanaceae</taxon>
        <taxon>Solanoideae</taxon>
        <taxon>Solaneae</taxon>
        <taxon>Solanum</taxon>
        <taxon>Solanum subgen. Lycopersicon</taxon>
    </lineage>
</organism>
<accession>A0A3Q7HLG8</accession>
<dbReference type="GO" id="GO:0006355">
    <property type="term" value="P:regulation of DNA-templated transcription"/>
    <property type="evidence" value="ECO:0007669"/>
    <property type="project" value="InterPro"/>
</dbReference>
<gene>
    <name evidence="2" type="primary">LOC101252800</name>
</gene>
<dbReference type="GeneID" id="101252800"/>
<dbReference type="GO" id="GO:0003712">
    <property type="term" value="F:transcription coregulator activity"/>
    <property type="evidence" value="ECO:0007669"/>
    <property type="project" value="InterPro"/>
</dbReference>
<reference evidence="2" key="1">
    <citation type="journal article" date="2012" name="Nature">
        <title>The tomato genome sequence provides insights into fleshy fruit evolution.</title>
        <authorList>
            <consortium name="Tomato Genome Consortium"/>
        </authorList>
    </citation>
    <scope>NUCLEOTIDE SEQUENCE [LARGE SCALE GENOMIC DNA]</scope>
    <source>
        <strain evidence="2">cv. Heinz 1706</strain>
    </source>
</reference>
<evidence type="ECO:0000313" key="2">
    <source>
        <dbReference type="EnsemblPlants" id="Solyc08g059700.2.1"/>
    </source>
</evidence>